<dbReference type="OrthoDB" id="9815497at2"/>
<evidence type="ECO:0000313" key="1">
    <source>
        <dbReference type="EMBL" id="SUP43491.1"/>
    </source>
</evidence>
<dbReference type="EMBL" id="UHIO01000001">
    <property type="protein sequence ID" value="SUP43491.1"/>
    <property type="molecule type" value="Genomic_DNA"/>
</dbReference>
<evidence type="ECO:0000313" key="2">
    <source>
        <dbReference type="Proteomes" id="UP000255367"/>
    </source>
</evidence>
<dbReference type="Proteomes" id="UP000255367">
    <property type="component" value="Unassembled WGS sequence"/>
</dbReference>
<proteinExistence type="predicted"/>
<dbReference type="InterPro" id="IPR017695">
    <property type="entry name" value="Se-dep_Mo_hydrolase_YqeB"/>
</dbReference>
<dbReference type="NCBIfam" id="TIGR03309">
    <property type="entry name" value="matur_yqeB"/>
    <property type="match status" value="1"/>
</dbReference>
<dbReference type="RefSeq" id="WP_115310359.1">
    <property type="nucleotide sequence ID" value="NZ_UHIO01000001.1"/>
</dbReference>
<keyword evidence="2" id="KW-1185">Reference proteome</keyword>
<protein>
    <submittedName>
        <fullName evidence="1">Selenium-dependent molybdenum hydroxylase system protein, YqeB family</fullName>
    </submittedName>
</protein>
<dbReference type="AlphaFoldDB" id="A0A380NL74"/>
<accession>A0A380NL74</accession>
<reference evidence="1 2" key="1">
    <citation type="submission" date="2018-06" db="EMBL/GenBank/DDBJ databases">
        <authorList>
            <consortium name="Pathogen Informatics"/>
            <person name="Doyle S."/>
        </authorList>
    </citation>
    <scope>NUCLEOTIDE SEQUENCE [LARGE SCALE GENOMIC DNA]</scope>
    <source>
        <strain evidence="1 2">NCTC12020</strain>
    </source>
</reference>
<organism evidence="1 2">
    <name type="scientific">Veillonella criceti</name>
    <dbReference type="NCBI Taxonomy" id="103891"/>
    <lineage>
        <taxon>Bacteria</taxon>
        <taxon>Bacillati</taxon>
        <taxon>Bacillota</taxon>
        <taxon>Negativicutes</taxon>
        <taxon>Veillonellales</taxon>
        <taxon>Veillonellaceae</taxon>
        <taxon>Veillonella</taxon>
    </lineage>
</organism>
<sequence>MKPLVLMRGGGDIASGCVYRLRRAGFRVVINELPIPTMIRRKVCYGAAVHRGEVLLERLAARHVTLTEAESMITRGDEIIPVVTEAYETVLAALQPDIVVDAILAKRNVGTHNDDASLVIACGPGFTAGDDVDVVVETMRGHTLGRCIYEGSALPNTGVPGSVGGYTIERVMHAPCDGLFTAKRHIGEEVEADETIGFVDDVPVKSQIAGILRGVLASGLMVTKGFKLADVDARCEKFHCYTISDKALAVAGGVLEAVLAFCYEQEQK</sequence>
<name>A0A380NL74_9FIRM</name>
<gene>
    <name evidence="1" type="ORF">NCTC12020_01197</name>
</gene>